<feature type="region of interest" description="Disordered" evidence="9">
    <location>
        <begin position="1"/>
        <end position="91"/>
    </location>
</feature>
<feature type="transmembrane region" description="Helical" evidence="10">
    <location>
        <begin position="414"/>
        <end position="432"/>
    </location>
</feature>
<dbReference type="Gene3D" id="1.20.1250.20">
    <property type="entry name" value="MFS general substrate transporter like domains"/>
    <property type="match status" value="1"/>
</dbReference>
<sequence>MSRQPLLMRSSPALGNASSYGIFPTELDRPDTGHNHQGDTDSPKNTHRGEILRRVISAGDEELYGTKRSRGHGRTSFQSEGTSRRRKSMSGFGSLAQDIRFGSGGLPAIGALDESETIPTSVGSDADDEDSPIRIAIGSDDESPADDSPYAQVRATVSPYDDTTLSINTPRMWFFSILFAIFGSSTNLFFSLRYPSVSITPVIALLVVHPFGLLWDKIFKRDKDPEQIFIQGSVAGSSRRSSRPSTPPHHIYSRSNSARDSWKRRLRLWLAQGRWNEKEHCCVFISSNVSFGFAFATDVIVEQTNFYKQDLSIYYQILLTISTQVIGYALAGLTRRFLVRPSGMIWPAILVSTGMFTTLHKAENKAANGWIISRFRFFLFVFLGSVIFYFLPGLLFPALGWFSVITWFAPKNVVVANFFGVASGLGMFPMTFDWSQIAYIGSPLVTPFWAALNIVGGLIFVMWIAAPVMSDYSNVLYSSFMPILSSAVFDNTGNPYDVSKILTKDFIFDHDAYENYSRVFLPITYVLSYALQFAAVSALISHTACWHGRDIWQHWQSSWKEIRNDKPVYESLAANLPGEPLKRRVSARTNRSTISEPDLDHLMSGEDVHNRLMRGYEDVPMMWYLLTGVSMLAIGIFVVEYFPVFLPWYGLLMAIGICAVLFIPIGIVMAITGQQNSIYLICQLICGMVFPGRPVANMVFVTYGYISSTQGLKFSSDLKLGHYMKIPPKTLFKLQLSATLVSSLTQIGVLNWMLANIPGICTPDAISGFTCPIARVHFNGSILWGVVGPQRFFGPDALYRPLVWAFLVGAIAPIILFLVHKRVSKKARVIIQHINPPLLFGSLSWIPPATGLNFSVWALVCWYFNHLIKNRHGDWWTKYTMTLSAALDSGLAVGVVVVFFGIVWPGWMDGFSWWGTEVYKRIESSELEFSKCTATSAQRLGYGGRTDGDADTTKEVQATGVGSSSPSPSPSHSPTSTSTSSRSESPAIPIPIPIPTPFAPLPLPQQAPNQSNHTPNPPSKPSKKWSQIRSTPIYRFLSWTPPRCRFDASKPPQFSMALNVLFGFAGCFTVANLYYSHPILNLLARDFGVDEESVSQIPTLAQAGYACGLLFLCPLGDLFKRRPFVLLLVAFTSTMWIGLCITKSLAVFSAISFITAVTTVTPQIMLPLVGDLAPPNKRAAALSIVVCGLTLGILIARVLSGVVANYTSWRTVYWIACALQYLITVLLWLFMPDYPSTNPGGLNYFKMLWSIVLMIPKHAVLVQACLISFLTSATFTNFWTTLTFLLAGSPYHYSPLPIGLFGLIGIGGMAFGPVYARFVTDKFMPWLSVLVGLSMVLVAVTVGTYTGTLSIAGVVIQALLHDAGMTTAQVANRSSIYSLEPKARNRINTVFMLGTFCGQLSGTAVGNHVYAQGGWVRSGSVSVGFCAGAILILCLRGPWESGWIGWHGGWSMRKKNQDSSDGRTAEKAMHTQPVDQKSETPADIEKVDKELAAVEHGDQPGVQLSKG</sequence>
<feature type="region of interest" description="Disordered" evidence="9">
    <location>
        <begin position="940"/>
        <end position="1027"/>
    </location>
</feature>
<evidence type="ECO:0000256" key="8">
    <source>
        <dbReference type="ARBA" id="ARBA00023136"/>
    </source>
</evidence>
<proteinExistence type="inferred from homology"/>
<feature type="transmembrane region" description="Helical" evidence="10">
    <location>
        <begin position="621"/>
        <end position="642"/>
    </location>
</feature>
<feature type="transmembrane region" description="Helical" evidence="10">
    <location>
        <begin position="1180"/>
        <end position="1199"/>
    </location>
</feature>
<feature type="transmembrane region" description="Helical" evidence="10">
    <location>
        <begin position="377"/>
        <end position="402"/>
    </location>
</feature>
<feature type="region of interest" description="Disordered" evidence="9">
    <location>
        <begin position="1454"/>
        <end position="1485"/>
    </location>
</feature>
<dbReference type="GO" id="GO:0015031">
    <property type="term" value="P:protein transport"/>
    <property type="evidence" value="ECO:0007669"/>
    <property type="project" value="UniProtKB-KW"/>
</dbReference>
<dbReference type="InterPro" id="IPR004648">
    <property type="entry name" value="Oligpept_transpt"/>
</dbReference>
<feature type="region of interest" description="Disordered" evidence="9">
    <location>
        <begin position="234"/>
        <end position="255"/>
    </location>
</feature>
<feature type="transmembrane region" description="Helical" evidence="10">
    <location>
        <begin position="1211"/>
        <end position="1230"/>
    </location>
</feature>
<keyword evidence="7 10" id="KW-1133">Transmembrane helix</keyword>
<dbReference type="Pfam" id="PF07690">
    <property type="entry name" value="MFS_1"/>
    <property type="match status" value="1"/>
</dbReference>
<dbReference type="EMBL" id="CP042197">
    <property type="protein sequence ID" value="QDS75391.1"/>
    <property type="molecule type" value="Genomic_DNA"/>
</dbReference>
<feature type="transmembrane region" description="Helical" evidence="10">
    <location>
        <begin position="1123"/>
        <end position="1139"/>
    </location>
</feature>
<protein>
    <recommendedName>
        <fullName evidence="11">Major facilitator superfamily (MFS) profile domain-containing protein</fullName>
    </recommendedName>
</protein>
<feature type="compositionally biased region" description="Low complexity" evidence="9">
    <location>
        <begin position="963"/>
        <end position="987"/>
    </location>
</feature>
<organism evidence="12 13">
    <name type="scientific">Venturia effusa</name>
    <dbReference type="NCBI Taxonomy" id="50376"/>
    <lineage>
        <taxon>Eukaryota</taxon>
        <taxon>Fungi</taxon>
        <taxon>Dikarya</taxon>
        <taxon>Ascomycota</taxon>
        <taxon>Pezizomycotina</taxon>
        <taxon>Dothideomycetes</taxon>
        <taxon>Pleosporomycetidae</taxon>
        <taxon>Venturiales</taxon>
        <taxon>Venturiaceae</taxon>
        <taxon>Venturia</taxon>
    </lineage>
</organism>
<keyword evidence="5" id="KW-0571">Peptide transport</keyword>
<dbReference type="Pfam" id="PF03169">
    <property type="entry name" value="OPT"/>
    <property type="match status" value="1"/>
</dbReference>
<dbReference type="SUPFAM" id="SSF103473">
    <property type="entry name" value="MFS general substrate transporter"/>
    <property type="match status" value="1"/>
</dbReference>
<dbReference type="PROSITE" id="PS50850">
    <property type="entry name" value="MFS"/>
    <property type="match status" value="1"/>
</dbReference>
<feature type="transmembrane region" description="Helical" evidence="10">
    <location>
        <begin position="337"/>
        <end position="356"/>
    </location>
</feature>
<feature type="transmembrane region" description="Helical" evidence="10">
    <location>
        <begin position="648"/>
        <end position="671"/>
    </location>
</feature>
<feature type="transmembrane region" description="Helical" evidence="10">
    <location>
        <begin position="313"/>
        <end position="331"/>
    </location>
</feature>
<reference evidence="12 13" key="1">
    <citation type="submission" date="2019-07" db="EMBL/GenBank/DDBJ databases">
        <title>Finished genome of Venturia effusa.</title>
        <authorList>
            <person name="Young C.A."/>
            <person name="Cox M.P."/>
            <person name="Ganley A.R.D."/>
            <person name="David W.J."/>
        </authorList>
    </citation>
    <scope>NUCLEOTIDE SEQUENCE [LARGE SCALE GENOMIC DNA]</scope>
    <source>
        <strain evidence="13">albino</strain>
    </source>
</reference>
<feature type="transmembrane region" description="Helical" evidence="10">
    <location>
        <begin position="802"/>
        <end position="819"/>
    </location>
</feature>
<feature type="transmembrane region" description="Helical" evidence="10">
    <location>
        <begin position="1145"/>
        <end position="1168"/>
    </location>
</feature>
<dbReference type="GO" id="GO:0016020">
    <property type="term" value="C:membrane"/>
    <property type="evidence" value="ECO:0007669"/>
    <property type="project" value="UniProtKB-SubCell"/>
</dbReference>
<keyword evidence="13" id="KW-1185">Reference proteome</keyword>
<dbReference type="InterPro" id="IPR020846">
    <property type="entry name" value="MFS_dom"/>
</dbReference>
<dbReference type="PANTHER" id="PTHR22601">
    <property type="entry name" value="ISP4 LIKE PROTEIN"/>
    <property type="match status" value="1"/>
</dbReference>
<feature type="transmembrane region" description="Helical" evidence="10">
    <location>
        <begin position="1251"/>
        <end position="1276"/>
    </location>
</feature>
<keyword evidence="4 10" id="KW-0812">Transmembrane</keyword>
<evidence type="ECO:0000256" key="3">
    <source>
        <dbReference type="ARBA" id="ARBA00022448"/>
    </source>
</evidence>
<evidence type="ECO:0000256" key="1">
    <source>
        <dbReference type="ARBA" id="ARBA00004141"/>
    </source>
</evidence>
<dbReference type="InterPro" id="IPR011701">
    <property type="entry name" value="MFS"/>
</dbReference>
<dbReference type="InterPro" id="IPR004813">
    <property type="entry name" value="OPT"/>
</dbReference>
<feature type="transmembrane region" description="Helical" evidence="10">
    <location>
        <begin position="1056"/>
        <end position="1075"/>
    </location>
</feature>
<dbReference type="NCBIfam" id="TIGR00727">
    <property type="entry name" value="ISP4_OPT"/>
    <property type="match status" value="1"/>
</dbReference>
<dbReference type="Proteomes" id="UP000316270">
    <property type="component" value="Chromosome 13"/>
</dbReference>
<keyword evidence="3" id="KW-0813">Transport</keyword>
<evidence type="ECO:0000313" key="13">
    <source>
        <dbReference type="Proteomes" id="UP000316270"/>
    </source>
</evidence>
<evidence type="ECO:0000313" key="12">
    <source>
        <dbReference type="EMBL" id="QDS75391.1"/>
    </source>
</evidence>
<evidence type="ECO:0000256" key="9">
    <source>
        <dbReference type="SAM" id="MobiDB-lite"/>
    </source>
</evidence>
<accession>A0A517LID3</accession>
<feature type="compositionally biased region" description="Pro residues" evidence="9">
    <location>
        <begin position="988"/>
        <end position="1005"/>
    </location>
</feature>
<feature type="region of interest" description="Disordered" evidence="9">
    <location>
        <begin position="115"/>
        <end position="149"/>
    </location>
</feature>
<feature type="compositionally biased region" description="Basic and acidic residues" evidence="9">
    <location>
        <begin position="1455"/>
        <end position="1469"/>
    </location>
</feature>
<feature type="transmembrane region" description="Helical" evidence="10">
    <location>
        <begin position="444"/>
        <end position="466"/>
    </location>
</feature>
<dbReference type="GO" id="GO:0035673">
    <property type="term" value="F:oligopeptide transmembrane transporter activity"/>
    <property type="evidence" value="ECO:0007669"/>
    <property type="project" value="InterPro"/>
</dbReference>
<comment type="subcellular location">
    <subcellularLocation>
        <location evidence="1">Membrane</location>
        <topology evidence="1">Multi-pass membrane protein</topology>
    </subcellularLocation>
</comment>
<feature type="transmembrane region" description="Helical" evidence="10">
    <location>
        <begin position="1296"/>
        <end position="1316"/>
    </location>
</feature>
<feature type="compositionally biased region" description="Basic and acidic residues" evidence="9">
    <location>
        <begin position="26"/>
        <end position="53"/>
    </location>
</feature>
<gene>
    <name evidence="12" type="ORF">FKW77_002793</name>
</gene>
<feature type="transmembrane region" description="Helical" evidence="10">
    <location>
        <begin position="519"/>
        <end position="540"/>
    </location>
</feature>
<feature type="transmembrane region" description="Helical" evidence="10">
    <location>
        <begin position="885"/>
        <end position="904"/>
    </location>
</feature>
<comment type="similarity">
    <text evidence="2">Belongs to the oligopeptide OPT transporter family.</text>
</comment>
<evidence type="ECO:0000256" key="7">
    <source>
        <dbReference type="ARBA" id="ARBA00022989"/>
    </source>
</evidence>
<dbReference type="InterPro" id="IPR036259">
    <property type="entry name" value="MFS_trans_sf"/>
</dbReference>
<feature type="transmembrane region" description="Helical" evidence="10">
    <location>
        <begin position="172"/>
        <end position="190"/>
    </location>
</feature>
<dbReference type="OrthoDB" id="9986677at2759"/>
<feature type="compositionally biased region" description="Basic and acidic residues" evidence="9">
    <location>
        <begin position="1476"/>
        <end position="1485"/>
    </location>
</feature>
<evidence type="ECO:0000256" key="10">
    <source>
        <dbReference type="SAM" id="Phobius"/>
    </source>
</evidence>
<evidence type="ECO:0000259" key="11">
    <source>
        <dbReference type="PROSITE" id="PS50850"/>
    </source>
</evidence>
<evidence type="ECO:0000256" key="6">
    <source>
        <dbReference type="ARBA" id="ARBA00022927"/>
    </source>
</evidence>
<feature type="transmembrane region" description="Helical" evidence="10">
    <location>
        <begin position="678"/>
        <end position="706"/>
    </location>
</feature>
<keyword evidence="8 10" id="KW-0472">Membrane</keyword>
<feature type="transmembrane region" description="Helical" evidence="10">
    <location>
        <begin position="196"/>
        <end position="215"/>
    </location>
</feature>
<name>A0A517LID3_9PEZI</name>
<feature type="domain" description="Major facilitator superfamily (MFS) profile" evidence="11">
    <location>
        <begin position="1055"/>
        <end position="1507"/>
    </location>
</feature>
<feature type="transmembrane region" description="Helical" evidence="10">
    <location>
        <begin position="1323"/>
        <end position="1343"/>
    </location>
</feature>
<evidence type="ECO:0000256" key="2">
    <source>
        <dbReference type="ARBA" id="ARBA00008807"/>
    </source>
</evidence>
<evidence type="ECO:0000256" key="4">
    <source>
        <dbReference type="ARBA" id="ARBA00022692"/>
    </source>
</evidence>
<dbReference type="CDD" id="cd17324">
    <property type="entry name" value="MFS_NepI_like"/>
    <property type="match status" value="1"/>
</dbReference>
<dbReference type="NCBIfam" id="TIGR00728">
    <property type="entry name" value="OPT_sfam"/>
    <property type="match status" value="1"/>
</dbReference>
<evidence type="ECO:0000256" key="5">
    <source>
        <dbReference type="ARBA" id="ARBA00022856"/>
    </source>
</evidence>
<keyword evidence="6" id="KW-0653">Protein transport</keyword>
<feature type="transmembrane region" description="Helical" evidence="10">
    <location>
        <begin position="839"/>
        <end position="865"/>
    </location>
</feature>